<evidence type="ECO:0000259" key="1">
    <source>
        <dbReference type="PROSITE" id="PS50943"/>
    </source>
</evidence>
<keyword evidence="3" id="KW-1185">Reference proteome</keyword>
<evidence type="ECO:0000313" key="3">
    <source>
        <dbReference type="Proteomes" id="UP000587396"/>
    </source>
</evidence>
<dbReference type="Pfam" id="PF01381">
    <property type="entry name" value="HTH_3"/>
    <property type="match status" value="1"/>
</dbReference>
<dbReference type="RefSeq" id="WP_147581368.1">
    <property type="nucleotide sequence ID" value="NZ_JACMSE010000009.1"/>
</dbReference>
<organism evidence="2 3">
    <name type="scientific">Gordonibacter massiliensis</name>
    <name type="common">ex Traore et al. 2017</name>
    <dbReference type="NCBI Taxonomy" id="1841863"/>
    <lineage>
        <taxon>Bacteria</taxon>
        <taxon>Bacillati</taxon>
        <taxon>Actinomycetota</taxon>
        <taxon>Coriobacteriia</taxon>
        <taxon>Eggerthellales</taxon>
        <taxon>Eggerthellaceae</taxon>
        <taxon>Gordonibacter</taxon>
    </lineage>
</organism>
<comment type="caution">
    <text evidence="2">The sequence shown here is derived from an EMBL/GenBank/DDBJ whole genome shotgun (WGS) entry which is preliminary data.</text>
</comment>
<dbReference type="PROSITE" id="PS50943">
    <property type="entry name" value="HTH_CROC1"/>
    <property type="match status" value="1"/>
</dbReference>
<protein>
    <submittedName>
        <fullName evidence="2">Helix-turn-helix transcriptional regulator</fullName>
    </submittedName>
</protein>
<dbReference type="Proteomes" id="UP000587396">
    <property type="component" value="Unassembled WGS sequence"/>
</dbReference>
<dbReference type="AlphaFoldDB" id="A0A842JJZ8"/>
<accession>A0A842JJZ8</accession>
<gene>
    <name evidence="2" type="ORF">H7313_11990</name>
</gene>
<sequence>MEWSNVYSLKQLGDFLKQRRKARGISQADYAEMIGVSHATLSSLENGKPVSSETVMKAISYLGLNLVAVPKTAQTTVRLASDDEREDGGHVR</sequence>
<proteinExistence type="predicted"/>
<name>A0A842JJZ8_9ACTN</name>
<dbReference type="Gene3D" id="1.10.260.40">
    <property type="entry name" value="lambda repressor-like DNA-binding domains"/>
    <property type="match status" value="1"/>
</dbReference>
<dbReference type="EMBL" id="JACMSE010000009">
    <property type="protein sequence ID" value="MBC2890055.1"/>
    <property type="molecule type" value="Genomic_DNA"/>
</dbReference>
<dbReference type="SMART" id="SM00530">
    <property type="entry name" value="HTH_XRE"/>
    <property type="match status" value="1"/>
</dbReference>
<dbReference type="GO" id="GO:0003677">
    <property type="term" value="F:DNA binding"/>
    <property type="evidence" value="ECO:0007669"/>
    <property type="project" value="InterPro"/>
</dbReference>
<dbReference type="InterPro" id="IPR001387">
    <property type="entry name" value="Cro/C1-type_HTH"/>
</dbReference>
<dbReference type="InterPro" id="IPR010982">
    <property type="entry name" value="Lambda_DNA-bd_dom_sf"/>
</dbReference>
<dbReference type="CDD" id="cd00093">
    <property type="entry name" value="HTH_XRE"/>
    <property type="match status" value="1"/>
</dbReference>
<dbReference type="SUPFAM" id="SSF47413">
    <property type="entry name" value="lambda repressor-like DNA-binding domains"/>
    <property type="match status" value="1"/>
</dbReference>
<reference evidence="2 3" key="1">
    <citation type="submission" date="2020-08" db="EMBL/GenBank/DDBJ databases">
        <authorList>
            <person name="Liu C."/>
            <person name="Sun Q."/>
        </authorList>
    </citation>
    <scope>NUCLEOTIDE SEQUENCE [LARGE SCALE GENOMIC DNA]</scope>
    <source>
        <strain evidence="2 3">N22</strain>
    </source>
</reference>
<feature type="domain" description="HTH cro/C1-type" evidence="1">
    <location>
        <begin position="16"/>
        <end position="69"/>
    </location>
</feature>
<evidence type="ECO:0000313" key="2">
    <source>
        <dbReference type="EMBL" id="MBC2890055.1"/>
    </source>
</evidence>